<dbReference type="InterPro" id="IPR038986">
    <property type="entry name" value="Clr2"/>
</dbReference>
<dbReference type="PANTHER" id="PTHR38046">
    <property type="entry name" value="CRYPTIC LOCI REGULATOR 2"/>
    <property type="match status" value="1"/>
</dbReference>
<proteinExistence type="predicted"/>
<dbReference type="InterPro" id="IPR031915">
    <property type="entry name" value="Clr2_N"/>
</dbReference>
<dbReference type="Pfam" id="PF16761">
    <property type="entry name" value="Clr2_transil"/>
    <property type="match status" value="1"/>
</dbReference>
<name>A0A9N8JHI9_9PEZI</name>
<dbReference type="Proteomes" id="UP000716446">
    <property type="component" value="Unassembled WGS sequence"/>
</dbReference>
<dbReference type="GO" id="GO:0070824">
    <property type="term" value="C:SHREC complex"/>
    <property type="evidence" value="ECO:0007669"/>
    <property type="project" value="InterPro"/>
</dbReference>
<dbReference type="GO" id="GO:0031934">
    <property type="term" value="C:mating-type region heterochromatin"/>
    <property type="evidence" value="ECO:0007669"/>
    <property type="project" value="TreeGrafter"/>
</dbReference>
<evidence type="ECO:0000313" key="4">
    <source>
        <dbReference type="Proteomes" id="UP000716446"/>
    </source>
</evidence>
<accession>A0A9N8JHI9</accession>
<evidence type="ECO:0000259" key="1">
    <source>
        <dbReference type="Pfam" id="PF10383"/>
    </source>
</evidence>
<protein>
    <recommendedName>
        <fullName evidence="5">Cryptic loci regulator 2 N-terminal domain-containing protein</fullName>
    </recommendedName>
</protein>
<dbReference type="EMBL" id="CAIJEN010000006">
    <property type="protein sequence ID" value="CAD0088062.1"/>
    <property type="molecule type" value="Genomic_DNA"/>
</dbReference>
<evidence type="ECO:0000313" key="3">
    <source>
        <dbReference type="EMBL" id="CAD0088062.1"/>
    </source>
</evidence>
<dbReference type="GO" id="GO:0030466">
    <property type="term" value="P:silent mating-type cassette heterochromatin formation"/>
    <property type="evidence" value="ECO:0007669"/>
    <property type="project" value="TreeGrafter"/>
</dbReference>
<evidence type="ECO:0008006" key="5">
    <source>
        <dbReference type="Google" id="ProtNLM"/>
    </source>
</evidence>
<dbReference type="GO" id="GO:0033553">
    <property type="term" value="C:rDNA heterochromatin"/>
    <property type="evidence" value="ECO:0007669"/>
    <property type="project" value="TreeGrafter"/>
</dbReference>
<dbReference type="PANTHER" id="PTHR38046:SF1">
    <property type="entry name" value="CRYPTIC LOCI REGULATOR 2"/>
    <property type="match status" value="1"/>
</dbReference>
<gene>
    <name evidence="3" type="ORF">AWRI4619_LOCUS5180</name>
</gene>
<dbReference type="InterPro" id="IPR018839">
    <property type="entry name" value="Tscrpt-silencing_Clr2_C"/>
</dbReference>
<dbReference type="Pfam" id="PF10383">
    <property type="entry name" value="Clr2"/>
    <property type="match status" value="1"/>
</dbReference>
<feature type="non-terminal residue" evidence="3">
    <location>
        <position position="1"/>
    </location>
</feature>
<comment type="caution">
    <text evidence="3">The sequence shown here is derived from an EMBL/GenBank/DDBJ whole genome shotgun (WGS) entry which is preliminary data.</text>
</comment>
<evidence type="ECO:0000259" key="2">
    <source>
        <dbReference type="Pfam" id="PF16761"/>
    </source>
</evidence>
<feature type="domain" description="Cryptic loci regulator 2 C-terminal" evidence="1">
    <location>
        <begin position="375"/>
        <end position="473"/>
    </location>
</feature>
<feature type="domain" description="Cryptic loci regulator 2 N-terminal" evidence="2">
    <location>
        <begin position="43"/>
        <end position="104"/>
    </location>
</feature>
<sequence>NSLSANKSTTRLDKYLLDLIGKVNKSTEITDPANFGPAGVTFTTLPLDYRLNTRLRNKVGEGQRGFDNYVFGHPRGYFRTADSFAVHVVSLLLNRLQHCNCRKCRNGTQQAAPTQQAVSTQQPLLTAAPTNNNMAAPSTINNMTSSSSMVGVTYSQPPVNTGIDDDGTPNVLEDLLHQAKQNQGQPISLAITEPLSMDWLAEQDLADLPSYLEALKTSSRWAPRLGEIVLVARNLKDTQLVKFDDQAGINKVHDPQLGWIGLPVWEAAVVTQIGKNHLTAGLLDQKQPIADVDGFRVEPMPEIGNSDKPWSTRFKTVQLLNVRPFHFWQELMNGADINNPRECHPTVRHALAAMSSMSVVGRYHFSSNGKEARVYCKGMYIGAEFIVPGDVVRFSSLIHNNSFGKDVVHIKHIYVSYNLEREPTPPGSVHITGVAYTTDNKHAFGQYQRPLPFESLPFPDMRGYGLWYKMGEGDTLVRMPYTKLFTRLLEQNWMSAVIGKPATTRVAAGGGAPGINKDHTLDITYGVEGVRMAREYSTQHDARINENEGQLWYLGENRVDQLDLTLINDQDVGHTARYGFESTPTPLQESHLKAMFRARNARQKLPSLKVAHTNSGPSGDQHYQVSDLTGSGMTDFQDVITPEDVEEEEFRTDFTQRYIHKFESEFTQRITDEDMDEFLS</sequence>
<feature type="non-terminal residue" evidence="3">
    <location>
        <position position="680"/>
    </location>
</feature>
<keyword evidence="4" id="KW-1185">Reference proteome</keyword>
<dbReference type="AlphaFoldDB" id="A0A9N8JHI9"/>
<reference evidence="3" key="1">
    <citation type="submission" date="2020-06" db="EMBL/GenBank/DDBJ databases">
        <authorList>
            <person name="Onetto C."/>
        </authorList>
    </citation>
    <scope>NUCLEOTIDE SEQUENCE</scope>
</reference>
<organism evidence="3 4">
    <name type="scientific">Aureobasidium vineae</name>
    <dbReference type="NCBI Taxonomy" id="2773715"/>
    <lineage>
        <taxon>Eukaryota</taxon>
        <taxon>Fungi</taxon>
        <taxon>Dikarya</taxon>
        <taxon>Ascomycota</taxon>
        <taxon>Pezizomycotina</taxon>
        <taxon>Dothideomycetes</taxon>
        <taxon>Dothideomycetidae</taxon>
        <taxon>Dothideales</taxon>
        <taxon>Saccotheciaceae</taxon>
        <taxon>Aureobasidium</taxon>
    </lineage>
</organism>